<comment type="caution">
    <text evidence="1">The sequence shown here is derived from an EMBL/GenBank/DDBJ whole genome shotgun (WGS) entry which is preliminary data.</text>
</comment>
<protein>
    <submittedName>
        <fullName evidence="1">Uncharacterized protein</fullName>
    </submittedName>
</protein>
<evidence type="ECO:0000313" key="2">
    <source>
        <dbReference type="Proteomes" id="UP000593564"/>
    </source>
</evidence>
<dbReference type="AlphaFoldDB" id="A0A7J7HES2"/>
<name>A0A7J7HES2_CAMSI</name>
<gene>
    <name evidence="1" type="ORF">HYC85_012407</name>
</gene>
<evidence type="ECO:0000313" key="1">
    <source>
        <dbReference type="EMBL" id="KAF5950414.1"/>
    </source>
</evidence>
<dbReference type="EMBL" id="JACBKZ010000005">
    <property type="protein sequence ID" value="KAF5950414.1"/>
    <property type="molecule type" value="Genomic_DNA"/>
</dbReference>
<accession>A0A7J7HES2</accession>
<dbReference type="Proteomes" id="UP000593564">
    <property type="component" value="Unassembled WGS sequence"/>
</dbReference>
<keyword evidence="2" id="KW-1185">Reference proteome</keyword>
<reference evidence="1 2" key="2">
    <citation type="submission" date="2020-07" db="EMBL/GenBank/DDBJ databases">
        <title>Genome assembly of wild tea tree DASZ reveals pedigree and selection history of tea varieties.</title>
        <authorList>
            <person name="Zhang W."/>
        </authorList>
    </citation>
    <scope>NUCLEOTIDE SEQUENCE [LARGE SCALE GENOMIC DNA]</scope>
    <source>
        <strain evidence="2">cv. G240</strain>
        <tissue evidence="1">Leaf</tissue>
    </source>
</reference>
<organism evidence="1 2">
    <name type="scientific">Camellia sinensis</name>
    <name type="common">Tea plant</name>
    <name type="synonym">Thea sinensis</name>
    <dbReference type="NCBI Taxonomy" id="4442"/>
    <lineage>
        <taxon>Eukaryota</taxon>
        <taxon>Viridiplantae</taxon>
        <taxon>Streptophyta</taxon>
        <taxon>Embryophyta</taxon>
        <taxon>Tracheophyta</taxon>
        <taxon>Spermatophyta</taxon>
        <taxon>Magnoliopsida</taxon>
        <taxon>eudicotyledons</taxon>
        <taxon>Gunneridae</taxon>
        <taxon>Pentapetalae</taxon>
        <taxon>asterids</taxon>
        <taxon>Ericales</taxon>
        <taxon>Theaceae</taxon>
        <taxon>Camellia</taxon>
    </lineage>
</organism>
<reference evidence="2" key="1">
    <citation type="journal article" date="2020" name="Nat. Commun.">
        <title>Genome assembly of wild tea tree DASZ reveals pedigree and selection history of tea varieties.</title>
        <authorList>
            <person name="Zhang W."/>
            <person name="Zhang Y."/>
            <person name="Qiu H."/>
            <person name="Guo Y."/>
            <person name="Wan H."/>
            <person name="Zhang X."/>
            <person name="Scossa F."/>
            <person name="Alseekh S."/>
            <person name="Zhang Q."/>
            <person name="Wang P."/>
            <person name="Xu L."/>
            <person name="Schmidt M.H."/>
            <person name="Jia X."/>
            <person name="Li D."/>
            <person name="Zhu A."/>
            <person name="Guo F."/>
            <person name="Chen W."/>
            <person name="Ni D."/>
            <person name="Usadel B."/>
            <person name="Fernie A.R."/>
            <person name="Wen W."/>
        </authorList>
    </citation>
    <scope>NUCLEOTIDE SEQUENCE [LARGE SCALE GENOMIC DNA]</scope>
    <source>
        <strain evidence="2">cv. G240</strain>
    </source>
</reference>
<proteinExistence type="predicted"/>
<sequence>MLIVENFVNNWTIEDKAYEEEKQCLRKVLLSNSMAQALTRRSLRMGNGKKSHFLLFDDTMLVKKRNVETANNLKKAISLVGSNTELRVILRVAPGPFLKDDPIEGHLVVFKGLFLTIVEH</sequence>